<keyword evidence="2" id="KW-1133">Transmembrane helix</keyword>
<protein>
    <submittedName>
        <fullName evidence="5">MCE family protein</fullName>
    </submittedName>
</protein>
<evidence type="ECO:0000259" key="4">
    <source>
        <dbReference type="Pfam" id="PF11887"/>
    </source>
</evidence>
<dbReference type="NCBIfam" id="TIGR00996">
    <property type="entry name" value="Mtu_fam_mce"/>
    <property type="match status" value="1"/>
</dbReference>
<dbReference type="AlphaFoldDB" id="A0A7K3LDK2"/>
<accession>A0A7K3LDK2</accession>
<evidence type="ECO:0000259" key="3">
    <source>
        <dbReference type="Pfam" id="PF02470"/>
    </source>
</evidence>
<organism evidence="5 6">
    <name type="scientific">Mycolicibacter kumamotonensis</name>
    <dbReference type="NCBI Taxonomy" id="354243"/>
    <lineage>
        <taxon>Bacteria</taxon>
        <taxon>Bacillati</taxon>
        <taxon>Actinomycetota</taxon>
        <taxon>Actinomycetes</taxon>
        <taxon>Mycobacteriales</taxon>
        <taxon>Mycobacteriaceae</taxon>
        <taxon>Mycolicibacter</taxon>
    </lineage>
</organism>
<gene>
    <name evidence="5" type="ORF">GWR20_11085</name>
</gene>
<dbReference type="EMBL" id="JAACYR010000032">
    <property type="protein sequence ID" value="NDJ89696.1"/>
    <property type="molecule type" value="Genomic_DNA"/>
</dbReference>
<evidence type="ECO:0000256" key="2">
    <source>
        <dbReference type="SAM" id="Phobius"/>
    </source>
</evidence>
<sequence>MRIPRWQLSERLTTRIKVQLVILAVISMVAGAVMMFGYVRLPAIFGVGHYAVTMQLPRAGGLYARANVTYRGVEVGRVTDVRLTDSAVEAVLSLRSDVDIPSDLDAQVHSVSGVGEQYVALLPRHGDGPPLAGGDVIPLSRTSVAPDINALLDAANRGLQSIPQGNLKTVIDESYTAVGGLGPEIARFVKGSTQLAIDARKNLDPLLELVDRSQPVLDSQADSSAAIRTWAAHLADLTDQLRTNDASLAGLLEKGGPAADEAKQLIDRMQPTLPTLLSNVVHIGDVAVAYQPAIEQILVLAPAIMAALQATVMVSDGTKHPALNLDFNLNLNLPPPCTTGFLPVQQQRSPVLEDVPERPDGLLYCRVPQDSFNVVRGARNYPCATRPGKRAPSARMCESDEEYVPLNDGFNWKGDPNATLSGQDVPQPDGSRDEPVISQPTLPPAPFYDWINDPNSKRFYDHPTGTYLGPDGRTYTQGELGESTKGQTWQSMLVPPDGA</sequence>
<evidence type="ECO:0000313" key="5">
    <source>
        <dbReference type="EMBL" id="NDJ89696.1"/>
    </source>
</evidence>
<dbReference type="Pfam" id="PF02470">
    <property type="entry name" value="MlaD"/>
    <property type="match status" value="1"/>
</dbReference>
<dbReference type="Pfam" id="PF11887">
    <property type="entry name" value="Mce4_CUP1"/>
    <property type="match status" value="1"/>
</dbReference>
<dbReference type="PANTHER" id="PTHR33371">
    <property type="entry name" value="INTERMEMBRANE PHOSPHOLIPID TRANSPORT SYSTEM BINDING PROTEIN MLAD-RELATED"/>
    <property type="match status" value="1"/>
</dbReference>
<dbReference type="GO" id="GO:0005576">
    <property type="term" value="C:extracellular region"/>
    <property type="evidence" value="ECO:0007669"/>
    <property type="project" value="TreeGrafter"/>
</dbReference>
<dbReference type="InterPro" id="IPR003399">
    <property type="entry name" value="Mce/MlaD"/>
</dbReference>
<comment type="caution">
    <text evidence="5">The sequence shown here is derived from an EMBL/GenBank/DDBJ whole genome shotgun (WGS) entry which is preliminary data.</text>
</comment>
<dbReference type="Proteomes" id="UP000466523">
    <property type="component" value="Unassembled WGS sequence"/>
</dbReference>
<feature type="domain" description="Mce/MlaD" evidence="3">
    <location>
        <begin position="49"/>
        <end position="123"/>
    </location>
</feature>
<feature type="domain" description="Mammalian cell entry C-terminal" evidence="4">
    <location>
        <begin position="129"/>
        <end position="299"/>
    </location>
</feature>
<dbReference type="InterPro" id="IPR024516">
    <property type="entry name" value="Mce_C"/>
</dbReference>
<dbReference type="InterPro" id="IPR052336">
    <property type="entry name" value="MlaD_Phospholipid_Transporter"/>
</dbReference>
<feature type="transmembrane region" description="Helical" evidence="2">
    <location>
        <begin position="20"/>
        <end position="39"/>
    </location>
</feature>
<feature type="region of interest" description="Disordered" evidence="1">
    <location>
        <begin position="461"/>
        <end position="499"/>
    </location>
</feature>
<dbReference type="PANTHER" id="PTHR33371:SF16">
    <property type="entry name" value="MCE-FAMILY PROTEIN MCE3F"/>
    <property type="match status" value="1"/>
</dbReference>
<keyword evidence="2" id="KW-0812">Transmembrane</keyword>
<feature type="region of interest" description="Disordered" evidence="1">
    <location>
        <begin position="411"/>
        <end position="435"/>
    </location>
</feature>
<keyword evidence="2" id="KW-0472">Membrane</keyword>
<evidence type="ECO:0000313" key="6">
    <source>
        <dbReference type="Proteomes" id="UP000466523"/>
    </source>
</evidence>
<evidence type="ECO:0000256" key="1">
    <source>
        <dbReference type="SAM" id="MobiDB-lite"/>
    </source>
</evidence>
<proteinExistence type="predicted"/>
<dbReference type="InterPro" id="IPR005693">
    <property type="entry name" value="Mce"/>
</dbReference>
<reference evidence="5 6" key="1">
    <citation type="submission" date="2020-01" db="EMBL/GenBank/DDBJ databases">
        <authorList>
            <person name="Sanchez-Estrada R."/>
            <person name="Gonzalez-Y-Merchand J.A."/>
            <person name="Rivera-Gutierrez S."/>
        </authorList>
    </citation>
    <scope>NUCLEOTIDE SEQUENCE [LARGE SCALE GENOMIC DNA]</scope>
    <source>
        <strain evidence="5 6">CST 7247</strain>
    </source>
</reference>
<name>A0A7K3LDK2_9MYCO</name>